<dbReference type="AlphaFoldDB" id="A0A1H9VBJ8"/>
<dbReference type="InterPro" id="IPR052365">
    <property type="entry name" value="THEM4/THEM5_acyl-CoA_thioest"/>
</dbReference>
<evidence type="ECO:0000256" key="6">
    <source>
        <dbReference type="ARBA" id="ARBA00022703"/>
    </source>
</evidence>
<keyword evidence="8" id="KW-0276">Fatty acid metabolism</keyword>
<proteinExistence type="inferred from homology"/>
<comment type="catalytic activity">
    <reaction evidence="22">
        <text>dodecanoyl-CoA + H2O = dodecanoate + CoA + H(+)</text>
        <dbReference type="Rhea" id="RHEA:30135"/>
        <dbReference type="ChEBI" id="CHEBI:15377"/>
        <dbReference type="ChEBI" id="CHEBI:15378"/>
        <dbReference type="ChEBI" id="CHEBI:18262"/>
        <dbReference type="ChEBI" id="CHEBI:57287"/>
        <dbReference type="ChEBI" id="CHEBI:57375"/>
    </reaction>
    <physiologicalReaction direction="left-to-right" evidence="22">
        <dbReference type="Rhea" id="RHEA:30136"/>
    </physiologicalReaction>
</comment>
<evidence type="ECO:0000256" key="9">
    <source>
        <dbReference type="ARBA" id="ARBA00022946"/>
    </source>
</evidence>
<dbReference type="RefSeq" id="WP_093052998.1">
    <property type="nucleotide sequence ID" value="NZ_FOGT01000010.1"/>
</dbReference>
<evidence type="ECO:0000256" key="5">
    <source>
        <dbReference type="ARBA" id="ARBA00022490"/>
    </source>
</evidence>
<keyword evidence="6" id="KW-0053">Apoptosis</keyword>
<evidence type="ECO:0000256" key="4">
    <source>
        <dbReference type="ARBA" id="ARBA00022475"/>
    </source>
</evidence>
<dbReference type="STRING" id="1601833.SAMN05518684_11076"/>
<evidence type="ECO:0000256" key="2">
    <source>
        <dbReference type="ARBA" id="ARBA00004496"/>
    </source>
</evidence>
<dbReference type="Gene3D" id="3.10.129.10">
    <property type="entry name" value="Hotdog Thioesterase"/>
    <property type="match status" value="1"/>
</dbReference>
<evidence type="ECO:0000256" key="8">
    <source>
        <dbReference type="ARBA" id="ARBA00022832"/>
    </source>
</evidence>
<protein>
    <recommendedName>
        <fullName evidence="17">Acyl-coenzyme A thioesterase THEM4</fullName>
        <ecNumber evidence="16">3.1.2.2</ecNumber>
    </recommendedName>
    <alternativeName>
        <fullName evidence="18">Thioesterase superfamily member 4</fullName>
    </alternativeName>
</protein>
<evidence type="ECO:0000256" key="13">
    <source>
        <dbReference type="ARBA" id="ARBA00035852"/>
    </source>
</evidence>
<keyword evidence="4" id="KW-1003">Cell membrane</keyword>
<evidence type="ECO:0000256" key="20">
    <source>
        <dbReference type="ARBA" id="ARBA00047734"/>
    </source>
</evidence>
<dbReference type="GO" id="GO:0016787">
    <property type="term" value="F:hydrolase activity"/>
    <property type="evidence" value="ECO:0007669"/>
    <property type="project" value="UniProtKB-KW"/>
</dbReference>
<dbReference type="Proteomes" id="UP000198571">
    <property type="component" value="Unassembled WGS sequence"/>
</dbReference>
<evidence type="ECO:0000256" key="10">
    <source>
        <dbReference type="ARBA" id="ARBA00023098"/>
    </source>
</evidence>
<gene>
    <name evidence="25" type="ORF">SAMN05518684_11076</name>
</gene>
<feature type="domain" description="Thioesterase" evidence="24">
    <location>
        <begin position="56"/>
        <end position="141"/>
    </location>
</feature>
<dbReference type="EC" id="3.1.2.2" evidence="16"/>
<evidence type="ECO:0000256" key="18">
    <source>
        <dbReference type="ARBA" id="ARBA00043210"/>
    </source>
</evidence>
<dbReference type="GO" id="GO:0016020">
    <property type="term" value="C:membrane"/>
    <property type="evidence" value="ECO:0007669"/>
    <property type="project" value="UniProtKB-SubCell"/>
</dbReference>
<keyword evidence="26" id="KW-1185">Reference proteome</keyword>
<dbReference type="InterPro" id="IPR029069">
    <property type="entry name" value="HotDog_dom_sf"/>
</dbReference>
<dbReference type="PANTHER" id="PTHR12418:SF19">
    <property type="entry name" value="ACYL-COENZYME A THIOESTERASE THEM4"/>
    <property type="match status" value="1"/>
</dbReference>
<reference evidence="26" key="1">
    <citation type="submission" date="2016-10" db="EMBL/GenBank/DDBJ databases">
        <authorList>
            <person name="Varghese N."/>
            <person name="Submissions S."/>
        </authorList>
    </citation>
    <scope>NUCLEOTIDE SEQUENCE [LARGE SCALE GENOMIC DNA]</scope>
    <source>
        <strain evidence="26">S9</strain>
    </source>
</reference>
<dbReference type="GO" id="GO:0005737">
    <property type="term" value="C:cytoplasm"/>
    <property type="evidence" value="ECO:0007669"/>
    <property type="project" value="UniProtKB-SubCell"/>
</dbReference>
<evidence type="ECO:0000256" key="21">
    <source>
        <dbReference type="ARBA" id="ARBA00047969"/>
    </source>
</evidence>
<dbReference type="InterPro" id="IPR006683">
    <property type="entry name" value="Thioestr_dom"/>
</dbReference>
<accession>A0A1H9VBJ8</accession>
<organism evidence="25 26">
    <name type="scientific">Salipaludibacillus aurantiacus</name>
    <dbReference type="NCBI Taxonomy" id="1601833"/>
    <lineage>
        <taxon>Bacteria</taxon>
        <taxon>Bacillati</taxon>
        <taxon>Bacillota</taxon>
        <taxon>Bacilli</taxon>
        <taxon>Bacillales</taxon>
        <taxon>Bacillaceae</taxon>
    </lineage>
</organism>
<comment type="catalytic activity">
    <reaction evidence="21">
        <text>decanoyl-CoA + H2O = decanoate + CoA + H(+)</text>
        <dbReference type="Rhea" id="RHEA:40059"/>
        <dbReference type="ChEBI" id="CHEBI:15377"/>
        <dbReference type="ChEBI" id="CHEBI:15378"/>
        <dbReference type="ChEBI" id="CHEBI:27689"/>
        <dbReference type="ChEBI" id="CHEBI:57287"/>
        <dbReference type="ChEBI" id="CHEBI:61430"/>
    </reaction>
    <physiologicalReaction direction="left-to-right" evidence="21">
        <dbReference type="Rhea" id="RHEA:40060"/>
    </physiologicalReaction>
</comment>
<dbReference type="CDD" id="cd03443">
    <property type="entry name" value="PaaI_thioesterase"/>
    <property type="match status" value="1"/>
</dbReference>
<comment type="catalytic activity">
    <reaction evidence="23">
        <text>tetradecanoyl-CoA + H2O = tetradecanoate + CoA + H(+)</text>
        <dbReference type="Rhea" id="RHEA:40119"/>
        <dbReference type="ChEBI" id="CHEBI:15377"/>
        <dbReference type="ChEBI" id="CHEBI:15378"/>
        <dbReference type="ChEBI" id="CHEBI:30807"/>
        <dbReference type="ChEBI" id="CHEBI:57287"/>
        <dbReference type="ChEBI" id="CHEBI:57385"/>
    </reaction>
    <physiologicalReaction direction="left-to-right" evidence="23">
        <dbReference type="Rhea" id="RHEA:40120"/>
    </physiologicalReaction>
</comment>
<comment type="catalytic activity">
    <reaction evidence="14">
        <text>(9Z)-octadecenoyl-CoA + H2O = (9Z)-octadecenoate + CoA + H(+)</text>
        <dbReference type="Rhea" id="RHEA:40139"/>
        <dbReference type="ChEBI" id="CHEBI:15377"/>
        <dbReference type="ChEBI" id="CHEBI:15378"/>
        <dbReference type="ChEBI" id="CHEBI:30823"/>
        <dbReference type="ChEBI" id="CHEBI:57287"/>
        <dbReference type="ChEBI" id="CHEBI:57387"/>
    </reaction>
    <physiologicalReaction direction="left-to-right" evidence="14">
        <dbReference type="Rhea" id="RHEA:40140"/>
    </physiologicalReaction>
</comment>
<dbReference type="PANTHER" id="PTHR12418">
    <property type="entry name" value="ACYL-COENZYME A THIOESTERASE THEM4"/>
    <property type="match status" value="1"/>
</dbReference>
<evidence type="ECO:0000259" key="24">
    <source>
        <dbReference type="Pfam" id="PF03061"/>
    </source>
</evidence>
<comment type="catalytic activity">
    <reaction evidence="19">
        <text>octanoyl-CoA + H2O = octanoate + CoA + H(+)</text>
        <dbReference type="Rhea" id="RHEA:30143"/>
        <dbReference type="ChEBI" id="CHEBI:15377"/>
        <dbReference type="ChEBI" id="CHEBI:15378"/>
        <dbReference type="ChEBI" id="CHEBI:25646"/>
        <dbReference type="ChEBI" id="CHEBI:57287"/>
        <dbReference type="ChEBI" id="CHEBI:57386"/>
    </reaction>
    <physiologicalReaction direction="left-to-right" evidence="19">
        <dbReference type="Rhea" id="RHEA:30144"/>
    </physiologicalReaction>
</comment>
<name>A0A1H9VBJ8_9BACI</name>
<evidence type="ECO:0000256" key="3">
    <source>
        <dbReference type="ARBA" id="ARBA00004632"/>
    </source>
</evidence>
<comment type="catalytic activity">
    <reaction evidence="20">
        <text>hexadecanoyl-CoA + H2O = hexadecanoate + CoA + H(+)</text>
        <dbReference type="Rhea" id="RHEA:16645"/>
        <dbReference type="ChEBI" id="CHEBI:7896"/>
        <dbReference type="ChEBI" id="CHEBI:15377"/>
        <dbReference type="ChEBI" id="CHEBI:15378"/>
        <dbReference type="ChEBI" id="CHEBI:57287"/>
        <dbReference type="ChEBI" id="CHEBI:57379"/>
        <dbReference type="EC" id="3.1.2.2"/>
    </reaction>
    <physiologicalReaction direction="left-to-right" evidence="20">
        <dbReference type="Rhea" id="RHEA:16646"/>
    </physiologicalReaction>
</comment>
<dbReference type="Pfam" id="PF03061">
    <property type="entry name" value="4HBT"/>
    <property type="match status" value="1"/>
</dbReference>
<evidence type="ECO:0000256" key="22">
    <source>
        <dbReference type="ARBA" id="ARBA00048074"/>
    </source>
</evidence>
<keyword evidence="11" id="KW-0472">Membrane</keyword>
<sequence>MDQVTHAIQDYYPEDFAHCFGCGRMNEQGHQFRTGWDGDKTVTIYSPKEKHKAIPGFVYGGLIASLVDCHGTGSAALVKHRDNGLEPEDAEDAPRFVTGSLAVKYLKPTPQGVPLRAVGTHEKTEGKKITIKVDVYAEDALVVTGEVTAVEMPDTFKK</sequence>
<keyword evidence="9" id="KW-0809">Transit peptide</keyword>
<dbReference type="EMBL" id="FOGT01000010">
    <property type="protein sequence ID" value="SES19180.1"/>
    <property type="molecule type" value="Genomic_DNA"/>
</dbReference>
<comment type="catalytic activity">
    <reaction evidence="13">
        <text>(5Z,8Z,11Z,14Z)-eicosatetraenoyl-CoA + H2O = (5Z,8Z,11Z,14Z)-eicosatetraenoate + CoA + H(+)</text>
        <dbReference type="Rhea" id="RHEA:40151"/>
        <dbReference type="ChEBI" id="CHEBI:15377"/>
        <dbReference type="ChEBI" id="CHEBI:15378"/>
        <dbReference type="ChEBI" id="CHEBI:32395"/>
        <dbReference type="ChEBI" id="CHEBI:57287"/>
        <dbReference type="ChEBI" id="CHEBI:57368"/>
    </reaction>
    <physiologicalReaction direction="left-to-right" evidence="13">
        <dbReference type="Rhea" id="RHEA:40152"/>
    </physiologicalReaction>
</comment>
<evidence type="ECO:0000256" key="15">
    <source>
        <dbReference type="ARBA" id="ARBA00038456"/>
    </source>
</evidence>
<evidence type="ECO:0000256" key="11">
    <source>
        <dbReference type="ARBA" id="ARBA00023136"/>
    </source>
</evidence>
<keyword evidence="5" id="KW-0963">Cytoplasm</keyword>
<keyword evidence="12" id="KW-0966">Cell projection</keyword>
<comment type="subcellular location">
    <subcellularLocation>
        <location evidence="3">Cell projection</location>
        <location evidence="3">Ruffle membrane</location>
    </subcellularLocation>
    <subcellularLocation>
        <location evidence="2">Cytoplasm</location>
    </subcellularLocation>
    <subcellularLocation>
        <location evidence="1">Membrane</location>
        <topology evidence="1">Peripheral membrane protein</topology>
    </subcellularLocation>
</comment>
<comment type="similarity">
    <text evidence="15">Belongs to the THEM4/THEM5 thioesterase family.</text>
</comment>
<keyword evidence="7" id="KW-0378">Hydrolase</keyword>
<evidence type="ECO:0000256" key="12">
    <source>
        <dbReference type="ARBA" id="ARBA00023273"/>
    </source>
</evidence>
<evidence type="ECO:0000256" key="16">
    <source>
        <dbReference type="ARBA" id="ARBA00038848"/>
    </source>
</evidence>
<evidence type="ECO:0000313" key="26">
    <source>
        <dbReference type="Proteomes" id="UP000198571"/>
    </source>
</evidence>
<evidence type="ECO:0000256" key="17">
    <source>
        <dbReference type="ARBA" id="ARBA00040123"/>
    </source>
</evidence>
<keyword evidence="10" id="KW-0443">Lipid metabolism</keyword>
<dbReference type="OrthoDB" id="9792301at2"/>
<evidence type="ECO:0000256" key="14">
    <source>
        <dbReference type="ARBA" id="ARBA00037002"/>
    </source>
</evidence>
<evidence type="ECO:0000256" key="1">
    <source>
        <dbReference type="ARBA" id="ARBA00004170"/>
    </source>
</evidence>
<evidence type="ECO:0000313" key="25">
    <source>
        <dbReference type="EMBL" id="SES19180.1"/>
    </source>
</evidence>
<evidence type="ECO:0000256" key="19">
    <source>
        <dbReference type="ARBA" id="ARBA00047588"/>
    </source>
</evidence>
<evidence type="ECO:0000256" key="23">
    <source>
        <dbReference type="ARBA" id="ARBA00048180"/>
    </source>
</evidence>
<evidence type="ECO:0000256" key="7">
    <source>
        <dbReference type="ARBA" id="ARBA00022801"/>
    </source>
</evidence>
<dbReference type="SUPFAM" id="SSF54637">
    <property type="entry name" value="Thioesterase/thiol ester dehydrase-isomerase"/>
    <property type="match status" value="1"/>
</dbReference>
<dbReference type="GO" id="GO:0006631">
    <property type="term" value="P:fatty acid metabolic process"/>
    <property type="evidence" value="ECO:0007669"/>
    <property type="project" value="UniProtKB-KW"/>
</dbReference>